<dbReference type="Proteomes" id="UP000186808">
    <property type="component" value="Unassembled WGS sequence"/>
</dbReference>
<evidence type="ECO:0000256" key="7">
    <source>
        <dbReference type="ARBA" id="ARBA00049442"/>
    </source>
</evidence>
<feature type="binding site" evidence="8">
    <location>
        <begin position="15"/>
        <end position="17"/>
    </location>
    <ligand>
        <name>shikimate</name>
        <dbReference type="ChEBI" id="CHEBI:36208"/>
    </ligand>
</feature>
<dbReference type="Gene3D" id="3.40.50.10860">
    <property type="entry name" value="Leucine Dehydrogenase, chain A, domain 1"/>
    <property type="match status" value="1"/>
</dbReference>
<dbReference type="PANTHER" id="PTHR21089:SF1">
    <property type="entry name" value="BIFUNCTIONAL 3-DEHYDROQUINATE DEHYDRATASE_SHIKIMATE DEHYDROGENASE, CHLOROPLASTIC"/>
    <property type="match status" value="1"/>
</dbReference>
<reference evidence="12 14" key="1">
    <citation type="submission" date="2017-01" db="EMBL/GenBank/DDBJ databases">
        <authorList>
            <person name="Varghese N."/>
            <person name="Submissions S."/>
        </authorList>
    </citation>
    <scope>NUCLEOTIDE SEQUENCE [LARGE SCALE GENOMIC DNA]</scope>
    <source>
        <strain evidence="12 14">ATCC 33342</strain>
    </source>
</reference>
<dbReference type="Pfam" id="PF08501">
    <property type="entry name" value="Shikimate_dh_N"/>
    <property type="match status" value="1"/>
</dbReference>
<gene>
    <name evidence="8 13" type="primary">aroE</name>
    <name evidence="13" type="ORF">NCTC11401_00209</name>
    <name evidence="12" type="ORF">SAMN05421777_11051</name>
</gene>
<dbReference type="GO" id="GO:0019632">
    <property type="term" value="P:shikimate metabolic process"/>
    <property type="evidence" value="ECO:0007669"/>
    <property type="project" value="InterPro"/>
</dbReference>
<dbReference type="NCBIfam" id="NF001310">
    <property type="entry name" value="PRK00258.1-2"/>
    <property type="match status" value="1"/>
</dbReference>
<dbReference type="GO" id="GO:0050661">
    <property type="term" value="F:NADP binding"/>
    <property type="evidence" value="ECO:0007669"/>
    <property type="project" value="InterPro"/>
</dbReference>
<dbReference type="EC" id="1.1.1.25" evidence="2 8"/>
<comment type="similarity">
    <text evidence="8">Belongs to the shikimate dehydrogenase family.</text>
</comment>
<evidence type="ECO:0000256" key="2">
    <source>
        <dbReference type="ARBA" id="ARBA00012962"/>
    </source>
</evidence>
<evidence type="ECO:0000313" key="13">
    <source>
        <dbReference type="EMBL" id="STO23418.1"/>
    </source>
</evidence>
<evidence type="ECO:0000259" key="11">
    <source>
        <dbReference type="Pfam" id="PF18317"/>
    </source>
</evidence>
<feature type="binding site" evidence="8">
    <location>
        <position position="209"/>
    </location>
    <ligand>
        <name>NADP(+)</name>
        <dbReference type="ChEBI" id="CHEBI:58349"/>
    </ligand>
</feature>
<protein>
    <recommendedName>
        <fullName evidence="2 8">Shikimate dehydrogenase (NADP(+))</fullName>
        <shortName evidence="8">SDH</shortName>
        <ecNumber evidence="2 8">1.1.1.25</ecNumber>
    </recommendedName>
</protein>
<dbReference type="HAMAP" id="MF_00222">
    <property type="entry name" value="Shikimate_DH_AroE"/>
    <property type="match status" value="1"/>
</dbReference>
<dbReference type="RefSeq" id="WP_058467445.1">
    <property type="nucleotide sequence ID" value="NZ_CAAAIX010000010.1"/>
</dbReference>
<feature type="domain" description="SDH C-terminal" evidence="11">
    <location>
        <begin position="233"/>
        <end position="263"/>
    </location>
</feature>
<dbReference type="FunFam" id="3.40.50.10860:FF:000006">
    <property type="entry name" value="Shikimate dehydrogenase (NADP(+))"/>
    <property type="match status" value="1"/>
</dbReference>
<feature type="active site" description="Proton acceptor" evidence="8">
    <location>
        <position position="66"/>
    </location>
</feature>
<dbReference type="Pfam" id="PF01488">
    <property type="entry name" value="Shikimate_DH"/>
    <property type="match status" value="1"/>
</dbReference>
<dbReference type="Gene3D" id="3.40.50.720">
    <property type="entry name" value="NAD(P)-binding Rossmann-like Domain"/>
    <property type="match status" value="1"/>
</dbReference>
<evidence type="ECO:0000256" key="1">
    <source>
        <dbReference type="ARBA" id="ARBA00004871"/>
    </source>
</evidence>
<keyword evidence="3 8" id="KW-0028">Amino-acid biosynthesis</keyword>
<comment type="catalytic activity">
    <reaction evidence="7 8">
        <text>shikimate + NADP(+) = 3-dehydroshikimate + NADPH + H(+)</text>
        <dbReference type="Rhea" id="RHEA:17737"/>
        <dbReference type="ChEBI" id="CHEBI:15378"/>
        <dbReference type="ChEBI" id="CHEBI:16630"/>
        <dbReference type="ChEBI" id="CHEBI:36208"/>
        <dbReference type="ChEBI" id="CHEBI:57783"/>
        <dbReference type="ChEBI" id="CHEBI:58349"/>
        <dbReference type="EC" id="1.1.1.25"/>
    </reaction>
</comment>
<evidence type="ECO:0000313" key="12">
    <source>
        <dbReference type="EMBL" id="SIR32321.1"/>
    </source>
</evidence>
<dbReference type="GO" id="GO:0004764">
    <property type="term" value="F:shikimate 3-dehydrogenase (NADP+) activity"/>
    <property type="evidence" value="ECO:0007669"/>
    <property type="project" value="UniProtKB-UniRule"/>
</dbReference>
<feature type="binding site" evidence="8">
    <location>
        <position position="62"/>
    </location>
    <ligand>
        <name>shikimate</name>
        <dbReference type="ChEBI" id="CHEBI:36208"/>
    </ligand>
</feature>
<name>A0A377GF65_9GAMM</name>
<evidence type="ECO:0000259" key="10">
    <source>
        <dbReference type="Pfam" id="PF08501"/>
    </source>
</evidence>
<dbReference type="GO" id="GO:0008652">
    <property type="term" value="P:amino acid biosynthetic process"/>
    <property type="evidence" value="ECO:0007669"/>
    <property type="project" value="UniProtKB-KW"/>
</dbReference>
<dbReference type="SUPFAM" id="SSF51735">
    <property type="entry name" value="NAD(P)-binding Rossmann-fold domains"/>
    <property type="match status" value="1"/>
</dbReference>
<feature type="binding site" evidence="8">
    <location>
        <position position="87"/>
    </location>
    <ligand>
        <name>shikimate</name>
        <dbReference type="ChEBI" id="CHEBI:36208"/>
    </ligand>
</feature>
<feature type="binding site" evidence="8">
    <location>
        <begin position="149"/>
        <end position="154"/>
    </location>
    <ligand>
        <name>NADP(+)</name>
        <dbReference type="ChEBI" id="CHEBI:58349"/>
    </ligand>
</feature>
<keyword evidence="4 8" id="KW-0521">NADP</keyword>
<comment type="function">
    <text evidence="8">Involved in the biosynthesis of the chorismate, which leads to the biosynthesis of aromatic amino acids. Catalyzes the reversible NADPH linked reduction of 3-dehydroshikimate (DHSA) to yield shikimate (SA).</text>
</comment>
<feature type="binding site" evidence="8">
    <location>
        <position position="102"/>
    </location>
    <ligand>
        <name>shikimate</name>
        <dbReference type="ChEBI" id="CHEBI:36208"/>
    </ligand>
</feature>
<evidence type="ECO:0000256" key="3">
    <source>
        <dbReference type="ARBA" id="ARBA00022605"/>
    </source>
</evidence>
<dbReference type="Pfam" id="PF18317">
    <property type="entry name" value="SDH_C"/>
    <property type="match status" value="1"/>
</dbReference>
<dbReference type="InterPro" id="IPR046346">
    <property type="entry name" value="Aminoacid_DH-like_N_sf"/>
</dbReference>
<dbReference type="InterPro" id="IPR022893">
    <property type="entry name" value="Shikimate_DH_fam"/>
</dbReference>
<dbReference type="AlphaFoldDB" id="A0A377GF65"/>
<keyword evidence="14" id="KW-1185">Reference proteome</keyword>
<sequence length="273" mass="30145">MNQRFAVIGNPIAHSLSPIIHQCFAKQVNVRLTYEKIKGEDSTFEQQVSDFFTVDGKGLNVTVPFKQRAFVMAQHCSARCTKAGAANTLWMEANQLHADNTDGVGFIRDLHRYISVENKRVLMLGAGGAARGIVYPILENHPAELIIANRTVAKAEAFQRAFPQTKCVNLHEVDGPFDLVINATSASLAGEFVTLPAECMSGKPFCYDLSYKQNESTAFVQYARGLGCQAVDGLGMLVEQAAESFFIWHGIMPETEEVLELLRTSMEPVKAKR</sequence>
<keyword evidence="6 8" id="KW-0057">Aromatic amino acid biosynthesis</keyword>
<feature type="binding site" evidence="8">
    <location>
        <begin position="125"/>
        <end position="129"/>
    </location>
    <ligand>
        <name>NADP(+)</name>
        <dbReference type="ChEBI" id="CHEBI:58349"/>
    </ligand>
</feature>
<dbReference type="InterPro" id="IPR036291">
    <property type="entry name" value="NAD(P)-bd_dom_sf"/>
</dbReference>
<evidence type="ECO:0000313" key="14">
    <source>
        <dbReference type="Proteomes" id="UP000186808"/>
    </source>
</evidence>
<feature type="domain" description="Quinate/shikimate 5-dehydrogenase/glutamyl-tRNA reductase" evidence="9">
    <location>
        <begin position="115"/>
        <end position="187"/>
    </location>
</feature>
<dbReference type="UniPathway" id="UPA00053">
    <property type="reaction ID" value="UER00087"/>
</dbReference>
<comment type="caution">
    <text evidence="8">Lacks conserved residue(s) required for the propagation of feature annotation.</text>
</comment>
<dbReference type="SUPFAM" id="SSF53223">
    <property type="entry name" value="Aminoacid dehydrogenase-like, N-terminal domain"/>
    <property type="match status" value="1"/>
</dbReference>
<dbReference type="Proteomes" id="UP000254374">
    <property type="component" value="Unassembled WGS sequence"/>
</dbReference>
<dbReference type="NCBIfam" id="TIGR00507">
    <property type="entry name" value="aroE"/>
    <property type="match status" value="1"/>
</dbReference>
<dbReference type="CDD" id="cd01065">
    <property type="entry name" value="NAD_bind_Shikimate_DH"/>
    <property type="match status" value="1"/>
</dbReference>
<dbReference type="PANTHER" id="PTHR21089">
    <property type="entry name" value="SHIKIMATE DEHYDROGENASE"/>
    <property type="match status" value="1"/>
</dbReference>
<evidence type="ECO:0000313" key="15">
    <source>
        <dbReference type="Proteomes" id="UP000254374"/>
    </source>
</evidence>
<feature type="binding site" evidence="8">
    <location>
        <position position="211"/>
    </location>
    <ligand>
        <name>shikimate</name>
        <dbReference type="ChEBI" id="CHEBI:36208"/>
    </ligand>
</feature>
<evidence type="ECO:0000256" key="8">
    <source>
        <dbReference type="HAMAP-Rule" id="MF_00222"/>
    </source>
</evidence>
<comment type="pathway">
    <text evidence="1 8">Metabolic intermediate biosynthesis; chorismate biosynthesis; chorismate from D-erythrose 4-phosphate and phosphoenolpyruvate: step 4/7.</text>
</comment>
<feature type="binding site" evidence="8">
    <location>
        <position position="233"/>
    </location>
    <ligand>
        <name>NADP(+)</name>
        <dbReference type="ChEBI" id="CHEBI:58349"/>
    </ligand>
</feature>
<comment type="subunit">
    <text evidence="8">Homodimer.</text>
</comment>
<evidence type="ECO:0000256" key="6">
    <source>
        <dbReference type="ARBA" id="ARBA00023141"/>
    </source>
</evidence>
<dbReference type="GO" id="GO:0005829">
    <property type="term" value="C:cytosol"/>
    <property type="evidence" value="ECO:0007669"/>
    <property type="project" value="TreeGrafter"/>
</dbReference>
<feature type="binding site" evidence="8">
    <location>
        <position position="240"/>
    </location>
    <ligand>
        <name>shikimate</name>
        <dbReference type="ChEBI" id="CHEBI:36208"/>
    </ligand>
</feature>
<dbReference type="InterPro" id="IPR041121">
    <property type="entry name" value="SDH_C"/>
</dbReference>
<dbReference type="GO" id="GO:0009073">
    <property type="term" value="P:aromatic amino acid family biosynthetic process"/>
    <property type="evidence" value="ECO:0007669"/>
    <property type="project" value="UniProtKB-KW"/>
</dbReference>
<accession>A0A377GF65</accession>
<dbReference type="EMBL" id="FTNL01000010">
    <property type="protein sequence ID" value="SIR32321.1"/>
    <property type="molecule type" value="Genomic_DNA"/>
</dbReference>
<dbReference type="InterPro" id="IPR006151">
    <property type="entry name" value="Shikm_DH/Glu-tRNA_Rdtase"/>
</dbReference>
<dbReference type="InterPro" id="IPR013708">
    <property type="entry name" value="Shikimate_DH-bd_N"/>
</dbReference>
<feature type="domain" description="Shikimate dehydrogenase substrate binding N-terminal" evidence="10">
    <location>
        <begin position="7"/>
        <end position="89"/>
    </location>
</feature>
<evidence type="ECO:0000256" key="5">
    <source>
        <dbReference type="ARBA" id="ARBA00023002"/>
    </source>
</evidence>
<keyword evidence="5 8" id="KW-0560">Oxidoreductase</keyword>
<organism evidence="13 15">
    <name type="scientific">Fluoribacter gormanii</name>
    <dbReference type="NCBI Taxonomy" id="464"/>
    <lineage>
        <taxon>Bacteria</taxon>
        <taxon>Pseudomonadati</taxon>
        <taxon>Pseudomonadota</taxon>
        <taxon>Gammaproteobacteria</taxon>
        <taxon>Legionellales</taxon>
        <taxon>Legionellaceae</taxon>
        <taxon>Fluoribacter</taxon>
    </lineage>
</organism>
<dbReference type="STRING" id="464.Lgor_0941"/>
<dbReference type="EMBL" id="UGGV01000001">
    <property type="protein sequence ID" value="STO23418.1"/>
    <property type="molecule type" value="Genomic_DNA"/>
</dbReference>
<dbReference type="GO" id="GO:0009423">
    <property type="term" value="P:chorismate biosynthetic process"/>
    <property type="evidence" value="ECO:0007669"/>
    <property type="project" value="UniProtKB-UniRule"/>
</dbReference>
<evidence type="ECO:0000259" key="9">
    <source>
        <dbReference type="Pfam" id="PF01488"/>
    </source>
</evidence>
<evidence type="ECO:0000256" key="4">
    <source>
        <dbReference type="ARBA" id="ARBA00022857"/>
    </source>
</evidence>
<reference evidence="13 15" key="2">
    <citation type="submission" date="2018-06" db="EMBL/GenBank/DDBJ databases">
        <authorList>
            <consortium name="Pathogen Informatics"/>
            <person name="Doyle S."/>
        </authorList>
    </citation>
    <scope>NUCLEOTIDE SEQUENCE [LARGE SCALE GENOMIC DNA]</scope>
    <source>
        <strain evidence="13 15">NCTC11401</strain>
    </source>
</reference>
<proteinExistence type="inferred from homology"/>
<dbReference type="OrthoDB" id="9776868at2"/>
<dbReference type="InterPro" id="IPR011342">
    <property type="entry name" value="Shikimate_DH"/>
</dbReference>